<evidence type="ECO:0000313" key="3">
    <source>
        <dbReference type="Proteomes" id="UP000652761"/>
    </source>
</evidence>
<evidence type="ECO:0000313" key="2">
    <source>
        <dbReference type="EMBL" id="MQM06950.1"/>
    </source>
</evidence>
<dbReference type="Proteomes" id="UP000652761">
    <property type="component" value="Unassembled WGS sequence"/>
</dbReference>
<sequence>MPFQFPERREAEGPPTPARLYAIMRWWLVEHPVVASFERNPLRTWGAPSFFPTSAVLAYLAFTLLLRPLLLHGRSTPLCCRFVRLISPLHNAFLLLLSLAMAIGCSLATAAQMPFPSWLFCFPPPPTALLPADPRLSFLHVYHHAIVVVMCYLWLTARQLLLLVALVTNASVVRPLAGMALPSRGYHQQLPPSVFWSHGDADHVPGGCPLLPDGLHHHAAQLRQVGRLLLQRARAPTTGGVLHLAMSASRRGEDGHVAAAGFFRCLQHGLLDVAGGDAIVLDH</sequence>
<evidence type="ECO:0008006" key="4">
    <source>
        <dbReference type="Google" id="ProtNLM"/>
    </source>
</evidence>
<gene>
    <name evidence="2" type="ORF">Taro_039780</name>
</gene>
<dbReference type="EMBL" id="NMUH01003749">
    <property type="protein sequence ID" value="MQM06950.1"/>
    <property type="molecule type" value="Genomic_DNA"/>
</dbReference>
<keyword evidence="1" id="KW-0812">Transmembrane</keyword>
<organism evidence="2 3">
    <name type="scientific">Colocasia esculenta</name>
    <name type="common">Wild taro</name>
    <name type="synonym">Arum esculentum</name>
    <dbReference type="NCBI Taxonomy" id="4460"/>
    <lineage>
        <taxon>Eukaryota</taxon>
        <taxon>Viridiplantae</taxon>
        <taxon>Streptophyta</taxon>
        <taxon>Embryophyta</taxon>
        <taxon>Tracheophyta</taxon>
        <taxon>Spermatophyta</taxon>
        <taxon>Magnoliopsida</taxon>
        <taxon>Liliopsida</taxon>
        <taxon>Araceae</taxon>
        <taxon>Aroideae</taxon>
        <taxon>Colocasieae</taxon>
        <taxon>Colocasia</taxon>
    </lineage>
</organism>
<name>A0A843WWN9_COLES</name>
<dbReference type="InterPro" id="IPR030457">
    <property type="entry name" value="ELO_CS"/>
</dbReference>
<proteinExistence type="predicted"/>
<keyword evidence="3" id="KW-1185">Reference proteome</keyword>
<feature type="transmembrane region" description="Helical" evidence="1">
    <location>
        <begin position="92"/>
        <end position="115"/>
    </location>
</feature>
<evidence type="ECO:0000256" key="1">
    <source>
        <dbReference type="SAM" id="Phobius"/>
    </source>
</evidence>
<keyword evidence="1" id="KW-1133">Transmembrane helix</keyword>
<dbReference type="OrthoDB" id="434092at2759"/>
<dbReference type="AlphaFoldDB" id="A0A843WWN9"/>
<accession>A0A843WWN9</accession>
<dbReference type="PROSITE" id="PS01188">
    <property type="entry name" value="ELO"/>
    <property type="match status" value="1"/>
</dbReference>
<keyword evidence="1" id="KW-0472">Membrane</keyword>
<feature type="transmembrane region" description="Helical" evidence="1">
    <location>
        <begin position="50"/>
        <end position="71"/>
    </location>
</feature>
<reference evidence="2" key="1">
    <citation type="submission" date="2017-07" db="EMBL/GenBank/DDBJ databases">
        <title>Taro Niue Genome Assembly and Annotation.</title>
        <authorList>
            <person name="Atibalentja N."/>
            <person name="Keating K."/>
            <person name="Fields C.J."/>
        </authorList>
    </citation>
    <scope>NUCLEOTIDE SEQUENCE</scope>
    <source>
        <strain evidence="2">Niue_2</strain>
        <tissue evidence="2">Leaf</tissue>
    </source>
</reference>
<protein>
    <recommendedName>
        <fullName evidence="4">Very-long-chain 3-oxoacyl-CoA synthase</fullName>
    </recommendedName>
</protein>
<comment type="caution">
    <text evidence="2">The sequence shown here is derived from an EMBL/GenBank/DDBJ whole genome shotgun (WGS) entry which is preliminary data.</text>
</comment>